<organism evidence="4 5">
    <name type="scientific">Ananas comosus</name>
    <name type="common">Pineapple</name>
    <name type="synonym">Ananas ananas</name>
    <dbReference type="NCBI Taxonomy" id="4615"/>
    <lineage>
        <taxon>Eukaryota</taxon>
        <taxon>Viridiplantae</taxon>
        <taxon>Streptophyta</taxon>
        <taxon>Embryophyta</taxon>
        <taxon>Tracheophyta</taxon>
        <taxon>Spermatophyta</taxon>
        <taxon>Magnoliopsida</taxon>
        <taxon>Liliopsida</taxon>
        <taxon>Poales</taxon>
        <taxon>Bromeliaceae</taxon>
        <taxon>Bromelioideae</taxon>
        <taxon>Ananas</taxon>
    </lineage>
</organism>
<dbReference type="GO" id="GO:0004197">
    <property type="term" value="F:cysteine-type endopeptidase activity"/>
    <property type="evidence" value="ECO:0007669"/>
    <property type="project" value="InterPro"/>
</dbReference>
<dbReference type="PANTHER" id="PTHR48104:SF7">
    <property type="entry name" value="METACASPASE-9"/>
    <property type="match status" value="1"/>
</dbReference>
<evidence type="ECO:0000259" key="3">
    <source>
        <dbReference type="Pfam" id="PF00656"/>
    </source>
</evidence>
<feature type="domain" description="Peptidase C14 caspase" evidence="3">
    <location>
        <begin position="2"/>
        <end position="172"/>
    </location>
</feature>
<sequence length="217" mass="24052">MVLDSCHSGGLIDKEKEQIGPSTVADRAVSRRPRGRLIPYESVREHLTALSGIHSLLLGNHLSHLFGHEISPLFSELGGITTHPLRDPPKRLSSERNVRRHEPDMSPQDDDDDDDDNSADSEAGKAYGAFSNAIRIVLKEDESAMSNRELVTRTRKVLKEGGFVQDPCLYCSDENADAPFLWQPTQQQQQQQQQQALMGSSWAFEGEITAATKSKAS</sequence>
<comment type="caution">
    <text evidence="4">The sequence shown here is derived from an EMBL/GenBank/DDBJ whole genome shotgun (WGS) entry which is preliminary data.</text>
</comment>
<dbReference type="Proteomes" id="UP000092600">
    <property type="component" value="Unassembled WGS sequence"/>
</dbReference>
<name>A0A199UK34_ANACO</name>
<comment type="similarity">
    <text evidence="1">Belongs to the peptidase C14B family.</text>
</comment>
<feature type="region of interest" description="Disordered" evidence="2">
    <location>
        <begin position="81"/>
        <end position="124"/>
    </location>
</feature>
<feature type="non-terminal residue" evidence="4">
    <location>
        <position position="217"/>
    </location>
</feature>
<dbReference type="AlphaFoldDB" id="A0A199UK34"/>
<dbReference type="GO" id="GO:0006508">
    <property type="term" value="P:proteolysis"/>
    <property type="evidence" value="ECO:0007669"/>
    <property type="project" value="InterPro"/>
</dbReference>
<feature type="compositionally biased region" description="Acidic residues" evidence="2">
    <location>
        <begin position="107"/>
        <end position="119"/>
    </location>
</feature>
<feature type="compositionally biased region" description="Basic and acidic residues" evidence="2">
    <location>
        <begin position="84"/>
        <end position="104"/>
    </location>
</feature>
<dbReference type="GO" id="GO:0005737">
    <property type="term" value="C:cytoplasm"/>
    <property type="evidence" value="ECO:0007669"/>
    <property type="project" value="TreeGrafter"/>
</dbReference>
<accession>A0A199UK34</accession>
<dbReference type="InterPro" id="IPR011600">
    <property type="entry name" value="Pept_C14_caspase"/>
</dbReference>
<proteinExistence type="inferred from homology"/>
<evidence type="ECO:0000256" key="2">
    <source>
        <dbReference type="SAM" id="MobiDB-lite"/>
    </source>
</evidence>
<reference evidence="4 5" key="1">
    <citation type="journal article" date="2016" name="DNA Res.">
        <title>The draft genome of MD-2 pineapple using hybrid error correction of long reads.</title>
        <authorList>
            <person name="Redwan R.M."/>
            <person name="Saidin A."/>
            <person name="Kumar S.V."/>
        </authorList>
    </citation>
    <scope>NUCLEOTIDE SEQUENCE [LARGE SCALE GENOMIC DNA]</scope>
    <source>
        <strain evidence="5">cv. MD2</strain>
        <tissue evidence="4">Leaf</tissue>
    </source>
</reference>
<dbReference type="STRING" id="4615.A0A199UK34"/>
<evidence type="ECO:0000313" key="4">
    <source>
        <dbReference type="EMBL" id="OAY64945.1"/>
    </source>
</evidence>
<dbReference type="InterPro" id="IPR050452">
    <property type="entry name" value="Metacaspase"/>
</dbReference>
<feature type="region of interest" description="Disordered" evidence="2">
    <location>
        <begin position="1"/>
        <end position="30"/>
    </location>
</feature>
<dbReference type="Pfam" id="PF00656">
    <property type="entry name" value="Peptidase_C14"/>
    <property type="match status" value="1"/>
</dbReference>
<gene>
    <name evidence="4" type="ORF">ACMD2_17371</name>
</gene>
<dbReference type="EMBL" id="LSRQ01007420">
    <property type="protein sequence ID" value="OAY64945.1"/>
    <property type="molecule type" value="Genomic_DNA"/>
</dbReference>
<protein>
    <submittedName>
        <fullName evidence="4">Metacaspase-9</fullName>
    </submittedName>
</protein>
<evidence type="ECO:0000256" key="1">
    <source>
        <dbReference type="ARBA" id="ARBA00009005"/>
    </source>
</evidence>
<dbReference type="PANTHER" id="PTHR48104">
    <property type="entry name" value="METACASPASE-4"/>
    <property type="match status" value="1"/>
</dbReference>
<dbReference type="Gene3D" id="3.40.50.1460">
    <property type="match status" value="1"/>
</dbReference>
<evidence type="ECO:0000313" key="5">
    <source>
        <dbReference type="Proteomes" id="UP000092600"/>
    </source>
</evidence>